<evidence type="ECO:0000313" key="2">
    <source>
        <dbReference type="Proteomes" id="UP001165283"/>
    </source>
</evidence>
<name>A0ABT0ZSG8_9PSEU</name>
<accession>A0ABT0ZSG8</accession>
<proteinExistence type="predicted"/>
<reference evidence="1" key="1">
    <citation type="submission" date="2021-04" db="EMBL/GenBank/DDBJ databases">
        <title>Pseudonocardia sp. nov., isolated from sandy soil of mangrove forest.</title>
        <authorList>
            <person name="Zan Z."/>
            <person name="Huang R."/>
            <person name="Liu W."/>
        </authorList>
    </citation>
    <scope>NUCLEOTIDE SEQUENCE</scope>
    <source>
        <strain evidence="1">S2-4</strain>
    </source>
</reference>
<dbReference type="EMBL" id="JAGSOV010000005">
    <property type="protein sequence ID" value="MCO1653657.1"/>
    <property type="molecule type" value="Genomic_DNA"/>
</dbReference>
<dbReference type="RefSeq" id="WP_252435246.1">
    <property type="nucleotide sequence ID" value="NZ_JAGSOV010000005.1"/>
</dbReference>
<sequence length="202" mass="20852">MHARVNIIFGERDRVEDGVARLEEADRAAVEAAAGNRGLVTMVDRAGGVIVAVSYWDESTHSSEAALTRARDIAAAAAGGDLVVEGYEVALREGAPVAAPGAAVRLTRVRVDPSRVPAALEFLRDALPRLRSCAGFAGGEVLVDRGAGVGLLVTVWAADGAAELAGAVLQRLREDGALRAGMAFPGTEAYVLVRARVPAATG</sequence>
<gene>
    <name evidence="1" type="ORF">KDL28_01165</name>
</gene>
<organism evidence="1 2">
    <name type="scientific">Pseudonocardia humida</name>
    <dbReference type="NCBI Taxonomy" id="2800819"/>
    <lineage>
        <taxon>Bacteria</taxon>
        <taxon>Bacillati</taxon>
        <taxon>Actinomycetota</taxon>
        <taxon>Actinomycetes</taxon>
        <taxon>Pseudonocardiales</taxon>
        <taxon>Pseudonocardiaceae</taxon>
        <taxon>Pseudonocardia</taxon>
    </lineage>
</organism>
<evidence type="ECO:0008006" key="3">
    <source>
        <dbReference type="Google" id="ProtNLM"/>
    </source>
</evidence>
<comment type="caution">
    <text evidence="1">The sequence shown here is derived from an EMBL/GenBank/DDBJ whole genome shotgun (WGS) entry which is preliminary data.</text>
</comment>
<keyword evidence="2" id="KW-1185">Reference proteome</keyword>
<evidence type="ECO:0000313" key="1">
    <source>
        <dbReference type="EMBL" id="MCO1653657.1"/>
    </source>
</evidence>
<dbReference type="Proteomes" id="UP001165283">
    <property type="component" value="Unassembled WGS sequence"/>
</dbReference>
<protein>
    <recommendedName>
        <fullName evidence="3">ABM domain-containing protein</fullName>
    </recommendedName>
</protein>